<dbReference type="GO" id="GO:0009228">
    <property type="term" value="P:thiamine biosynthetic process"/>
    <property type="evidence" value="ECO:0007669"/>
    <property type="project" value="UniProtKB-UniRule"/>
</dbReference>
<dbReference type="InterPro" id="IPR020826">
    <property type="entry name" value="Transketolase_BS"/>
</dbReference>
<dbReference type="Pfam" id="PF02779">
    <property type="entry name" value="Transket_pyr"/>
    <property type="match status" value="1"/>
</dbReference>
<gene>
    <name evidence="10 12" type="primary">dxs</name>
    <name evidence="12" type="ORF">DRP43_02345</name>
</gene>
<evidence type="ECO:0000256" key="4">
    <source>
        <dbReference type="ARBA" id="ARBA00022679"/>
    </source>
</evidence>
<dbReference type="PROSITE" id="PS00801">
    <property type="entry name" value="TRANSKETOLASE_1"/>
    <property type="match status" value="1"/>
</dbReference>
<dbReference type="Proteomes" id="UP000271125">
    <property type="component" value="Unassembled WGS sequence"/>
</dbReference>
<comment type="similarity">
    <text evidence="2 10">Belongs to the transketolase family. DXPS subfamily.</text>
</comment>
<dbReference type="GO" id="GO:0030976">
    <property type="term" value="F:thiamine pyrophosphate binding"/>
    <property type="evidence" value="ECO:0007669"/>
    <property type="project" value="UniProtKB-UniRule"/>
</dbReference>
<comment type="pathway">
    <text evidence="1 10">Metabolic intermediate biosynthesis; 1-deoxy-D-xylulose 5-phosphate biosynthesis; 1-deoxy-D-xylulose 5-phosphate from D-glyceraldehyde 3-phosphate and pyruvate: step 1/1.</text>
</comment>
<dbReference type="InterPro" id="IPR009014">
    <property type="entry name" value="Transketo_C/PFOR_II"/>
</dbReference>
<evidence type="ECO:0000256" key="9">
    <source>
        <dbReference type="ARBA" id="ARBA00023229"/>
    </source>
</evidence>
<dbReference type="EC" id="2.2.1.7" evidence="10"/>
<dbReference type="SUPFAM" id="SSF52518">
    <property type="entry name" value="Thiamin diphosphate-binding fold (THDP-binding)"/>
    <property type="match status" value="2"/>
</dbReference>
<dbReference type="InterPro" id="IPR033248">
    <property type="entry name" value="Transketolase_C"/>
</dbReference>
<comment type="subunit">
    <text evidence="3 10">Homodimer.</text>
</comment>
<dbReference type="SMART" id="SM00861">
    <property type="entry name" value="Transket_pyr"/>
    <property type="match status" value="1"/>
</dbReference>
<feature type="domain" description="Transketolase-like pyrimidine-binding" evidence="11">
    <location>
        <begin position="317"/>
        <end position="481"/>
    </location>
</feature>
<dbReference type="HAMAP" id="MF_00315">
    <property type="entry name" value="DXP_synth"/>
    <property type="match status" value="1"/>
</dbReference>
<evidence type="ECO:0000256" key="1">
    <source>
        <dbReference type="ARBA" id="ARBA00004980"/>
    </source>
</evidence>
<dbReference type="GO" id="GO:0008661">
    <property type="term" value="F:1-deoxy-D-xylulose-5-phosphate synthase activity"/>
    <property type="evidence" value="ECO:0007669"/>
    <property type="project" value="UniProtKB-UniRule"/>
</dbReference>
<dbReference type="Gene3D" id="3.40.50.970">
    <property type="match status" value="2"/>
</dbReference>
<dbReference type="Gene3D" id="3.40.50.920">
    <property type="match status" value="1"/>
</dbReference>
<dbReference type="InterPro" id="IPR049557">
    <property type="entry name" value="Transketolase_CS"/>
</dbReference>
<dbReference type="NCBIfam" id="NF003933">
    <property type="entry name" value="PRK05444.2-2"/>
    <property type="match status" value="1"/>
</dbReference>
<feature type="binding site" evidence="10">
    <location>
        <position position="368"/>
    </location>
    <ligand>
        <name>thiamine diphosphate</name>
        <dbReference type="ChEBI" id="CHEBI:58937"/>
    </ligand>
</feature>
<keyword evidence="6 10" id="KW-0460">Magnesium</keyword>
<proteinExistence type="inferred from homology"/>
<feature type="binding site" evidence="10">
    <location>
        <begin position="145"/>
        <end position="146"/>
    </location>
    <ligand>
        <name>thiamine diphosphate</name>
        <dbReference type="ChEBI" id="CHEBI:58937"/>
    </ligand>
</feature>
<comment type="catalytic activity">
    <reaction evidence="10">
        <text>D-glyceraldehyde 3-phosphate + pyruvate + H(+) = 1-deoxy-D-xylulose 5-phosphate + CO2</text>
        <dbReference type="Rhea" id="RHEA:12605"/>
        <dbReference type="ChEBI" id="CHEBI:15361"/>
        <dbReference type="ChEBI" id="CHEBI:15378"/>
        <dbReference type="ChEBI" id="CHEBI:16526"/>
        <dbReference type="ChEBI" id="CHEBI:57792"/>
        <dbReference type="ChEBI" id="CHEBI:59776"/>
        <dbReference type="EC" id="2.2.1.7"/>
    </reaction>
</comment>
<dbReference type="GO" id="GO:0016114">
    <property type="term" value="P:terpenoid biosynthetic process"/>
    <property type="evidence" value="ECO:0007669"/>
    <property type="project" value="UniProtKB-UniRule"/>
</dbReference>
<comment type="cofactor">
    <cofactor evidence="10">
        <name>Mg(2+)</name>
        <dbReference type="ChEBI" id="CHEBI:18420"/>
    </cofactor>
    <text evidence="10">Binds 1 Mg(2+) ion per subunit.</text>
</comment>
<dbReference type="NCBIfam" id="TIGR00204">
    <property type="entry name" value="dxs"/>
    <property type="match status" value="1"/>
</dbReference>
<sequence>MILNRVNYPEDLKKLNIKELDLLTNDIRKYIIDIVSKKGGHLAPSLGTVELTIALHYIFNSPKDKIVFDVGHQSYTHKIITGRKEMFRKLRQYKGLSGFTNRNESEYDPFGAGHVGTAISSALGLAVARDIAGEDNKVIAVVGDGGLTSGLSYEGLNNAGYMHKDIIVVLNDNKMSIDRNVGSIALYLARITTTPEYYTLKSNIWNIINRMTNRNERINRFMSRIRESLKAFFIPTETIFFEGMGFHYFGPYDGHNLKELIEVFKFVKRLNEPVFIHVITEKGKGYKNAENNPILFHGLGPFDIESGKVNKPINGREKYTNVFSSKMVELGRKYGDIVAITAAMPQGTGLVKFRENFPDRFYDVGIAEQHAVTFAGGLAAGGIHPFVVIYSTFLQRSYDSIIHDIALQNLPVVFCIDRAGIVGEDGPTHHGVFDIAYLRSIPNIVIMAPKDKTEFESMLEFAASYYEHPIVIRYPRDEIPEEFGTIKRIQMGKGEIIYTGKRNNTVILALGTGNILARDIINNEHIECDHINLRYVKPIDIKLIKSVAENYKYVICIEEGSIKGGINEEIIALLNRYGFKGIFTAIGLADHFITFGKRKTLLEKECFTSKCISKVIKEMRGY</sequence>
<feature type="binding site" evidence="10">
    <location>
        <position position="173"/>
    </location>
    <ligand>
        <name>thiamine diphosphate</name>
        <dbReference type="ChEBI" id="CHEBI:58937"/>
    </ligand>
</feature>
<comment type="caution">
    <text evidence="10">Lacks conserved residue(s) required for the propagation of feature annotation.</text>
</comment>
<evidence type="ECO:0000259" key="11">
    <source>
        <dbReference type="SMART" id="SM00861"/>
    </source>
</evidence>
<feature type="binding site" evidence="10">
    <location>
        <position position="144"/>
    </location>
    <ligand>
        <name>Mg(2+)</name>
        <dbReference type="ChEBI" id="CHEBI:18420"/>
    </ligand>
</feature>
<comment type="caution">
    <text evidence="12">The sequence shown here is derived from an EMBL/GenBank/DDBJ whole genome shotgun (WGS) entry which is preliminary data.</text>
</comment>
<reference evidence="12 13" key="1">
    <citation type="submission" date="2018-06" db="EMBL/GenBank/DDBJ databases">
        <title>Extensive metabolic versatility and redundancy in microbially diverse, dynamic hydrothermal sediments.</title>
        <authorList>
            <person name="Dombrowski N."/>
            <person name="Teske A."/>
            <person name="Baker B.J."/>
        </authorList>
    </citation>
    <scope>NUCLEOTIDE SEQUENCE [LARGE SCALE GENOMIC DNA]</scope>
    <source>
        <strain evidence="12">B10_G13</strain>
    </source>
</reference>
<dbReference type="AlphaFoldDB" id="A0A660SLB6"/>
<keyword evidence="5 10" id="KW-0479">Metal-binding</keyword>
<evidence type="ECO:0000256" key="6">
    <source>
        <dbReference type="ARBA" id="ARBA00022842"/>
    </source>
</evidence>
<dbReference type="SUPFAM" id="SSF52922">
    <property type="entry name" value="TK C-terminal domain-like"/>
    <property type="match status" value="1"/>
</dbReference>
<organism evidence="12 13">
    <name type="scientific">candidate division TA06 bacterium</name>
    <dbReference type="NCBI Taxonomy" id="2250710"/>
    <lineage>
        <taxon>Bacteria</taxon>
        <taxon>Bacteria division TA06</taxon>
    </lineage>
</organism>
<dbReference type="Pfam" id="PF13292">
    <property type="entry name" value="DXP_synthase_N"/>
    <property type="match status" value="1"/>
</dbReference>
<dbReference type="EMBL" id="QNBD01000084">
    <property type="protein sequence ID" value="RKX71584.1"/>
    <property type="molecule type" value="Genomic_DNA"/>
</dbReference>
<dbReference type="GO" id="GO:0019288">
    <property type="term" value="P:isopentenyl diphosphate biosynthetic process, methylerythritol 4-phosphate pathway"/>
    <property type="evidence" value="ECO:0007669"/>
    <property type="project" value="TreeGrafter"/>
</dbReference>
<evidence type="ECO:0000313" key="13">
    <source>
        <dbReference type="Proteomes" id="UP000271125"/>
    </source>
</evidence>
<comment type="function">
    <text evidence="10">Catalyzes the acyloin condensation reaction between C atoms 2 and 3 of pyruvate and glyceraldehyde 3-phosphate to yield 1-deoxy-D-xylulose-5-phosphate (DXP).</text>
</comment>
<feature type="binding site" evidence="10">
    <location>
        <position position="286"/>
    </location>
    <ligand>
        <name>thiamine diphosphate</name>
        <dbReference type="ChEBI" id="CHEBI:58937"/>
    </ligand>
</feature>
<feature type="binding site" evidence="10">
    <location>
        <position position="173"/>
    </location>
    <ligand>
        <name>Mg(2+)</name>
        <dbReference type="ChEBI" id="CHEBI:18420"/>
    </ligand>
</feature>
<dbReference type="PANTHER" id="PTHR43322">
    <property type="entry name" value="1-D-DEOXYXYLULOSE 5-PHOSPHATE SYNTHASE-RELATED"/>
    <property type="match status" value="1"/>
</dbReference>
<dbReference type="FunFam" id="3.40.50.970:FF:000005">
    <property type="entry name" value="1-deoxy-D-xylulose-5-phosphate synthase"/>
    <property type="match status" value="1"/>
</dbReference>
<dbReference type="GO" id="GO:0000287">
    <property type="term" value="F:magnesium ion binding"/>
    <property type="evidence" value="ECO:0007669"/>
    <property type="project" value="UniProtKB-UniRule"/>
</dbReference>
<dbReference type="CDD" id="cd02007">
    <property type="entry name" value="TPP_DXS"/>
    <property type="match status" value="1"/>
</dbReference>
<evidence type="ECO:0000256" key="5">
    <source>
        <dbReference type="ARBA" id="ARBA00022723"/>
    </source>
</evidence>
<dbReference type="InterPro" id="IPR005475">
    <property type="entry name" value="Transketolase-like_Pyr-bd"/>
</dbReference>
<keyword evidence="8 10" id="KW-0786">Thiamine pyrophosphate</keyword>
<evidence type="ECO:0000313" key="12">
    <source>
        <dbReference type="EMBL" id="RKX71584.1"/>
    </source>
</evidence>
<keyword evidence="9 10" id="KW-0414">Isoprene biosynthesis</keyword>
<protein>
    <recommendedName>
        <fullName evidence="10">1-deoxy-D-xylulose-5-phosphate synthase</fullName>
        <ecNumber evidence="10">2.2.1.7</ecNumber>
    </recommendedName>
    <alternativeName>
        <fullName evidence="10">1-deoxyxylulose-5-phosphate synthase</fullName>
        <shortName evidence="10">DXP synthase</shortName>
        <shortName evidence="10">DXPS</shortName>
    </alternativeName>
</protein>
<dbReference type="UniPathway" id="UPA00064">
    <property type="reaction ID" value="UER00091"/>
</dbReference>
<comment type="cofactor">
    <cofactor evidence="10">
        <name>thiamine diphosphate</name>
        <dbReference type="ChEBI" id="CHEBI:58937"/>
    </cofactor>
    <text evidence="10">Binds 1 thiamine pyrophosphate per subunit.</text>
</comment>
<evidence type="ECO:0000256" key="8">
    <source>
        <dbReference type="ARBA" id="ARBA00023052"/>
    </source>
</evidence>
<dbReference type="Pfam" id="PF02780">
    <property type="entry name" value="Transketolase_C"/>
    <property type="match status" value="1"/>
</dbReference>
<dbReference type="InterPro" id="IPR029061">
    <property type="entry name" value="THDP-binding"/>
</dbReference>
<evidence type="ECO:0000256" key="7">
    <source>
        <dbReference type="ARBA" id="ARBA00022977"/>
    </source>
</evidence>
<name>A0A660SLB6_UNCT6</name>
<dbReference type="CDD" id="cd07033">
    <property type="entry name" value="TPP_PYR_DXS_TK_like"/>
    <property type="match status" value="1"/>
</dbReference>
<dbReference type="PROSITE" id="PS00802">
    <property type="entry name" value="TRANSKETOLASE_2"/>
    <property type="match status" value="1"/>
</dbReference>
<accession>A0A660SLB6</accession>
<dbReference type="InterPro" id="IPR005477">
    <property type="entry name" value="Dxylulose-5-P_synthase"/>
</dbReference>
<evidence type="ECO:0000256" key="10">
    <source>
        <dbReference type="HAMAP-Rule" id="MF_00315"/>
    </source>
</evidence>
<keyword evidence="7 10" id="KW-0784">Thiamine biosynthesis</keyword>
<feature type="binding site" evidence="10">
    <location>
        <position position="72"/>
    </location>
    <ligand>
        <name>thiamine diphosphate</name>
        <dbReference type="ChEBI" id="CHEBI:58937"/>
    </ligand>
</feature>
<evidence type="ECO:0000256" key="2">
    <source>
        <dbReference type="ARBA" id="ARBA00011081"/>
    </source>
</evidence>
<dbReference type="GO" id="GO:0005829">
    <property type="term" value="C:cytosol"/>
    <property type="evidence" value="ECO:0007669"/>
    <property type="project" value="TreeGrafter"/>
</dbReference>
<keyword evidence="4 10" id="KW-0808">Transferase</keyword>
<evidence type="ECO:0000256" key="3">
    <source>
        <dbReference type="ARBA" id="ARBA00011738"/>
    </source>
</evidence>
<dbReference type="PANTHER" id="PTHR43322:SF5">
    <property type="entry name" value="1-DEOXY-D-XYLULOSE-5-PHOSPHATE SYNTHASE, CHLOROPLASTIC"/>
    <property type="match status" value="1"/>
</dbReference>